<evidence type="ECO:0000259" key="3">
    <source>
        <dbReference type="Pfam" id="PF04608"/>
    </source>
</evidence>
<dbReference type="PIRSF" id="PIRSF006162">
    <property type="entry name" value="PgpA"/>
    <property type="match status" value="1"/>
</dbReference>
<dbReference type="InterPro" id="IPR007686">
    <property type="entry name" value="YutG/PgpA"/>
</dbReference>
<comment type="function">
    <text evidence="1">Lipid phosphatase which dephosphorylates phosphatidylglycerophosphate (PGP) to phosphatidylglycerol (PG).</text>
</comment>
<dbReference type="Pfam" id="PF04608">
    <property type="entry name" value="PgpA"/>
    <property type="match status" value="1"/>
</dbReference>
<keyword evidence="1 2" id="KW-0812">Transmembrane</keyword>
<dbReference type="PANTHER" id="PTHR36305">
    <property type="entry name" value="PHOSPHATIDYLGLYCEROPHOSPHATASE A"/>
    <property type="match status" value="1"/>
</dbReference>
<gene>
    <name evidence="4" type="ordered locus">Plav_3133</name>
</gene>
<keyword evidence="1" id="KW-0442">Lipid degradation</keyword>
<dbReference type="KEGG" id="pla:Plav_3133"/>
<accession>A7HXV7</accession>
<evidence type="ECO:0000256" key="1">
    <source>
        <dbReference type="PIRNR" id="PIRNR006162"/>
    </source>
</evidence>
<keyword evidence="1" id="KW-0997">Cell inner membrane</keyword>
<proteinExistence type="predicted"/>
<protein>
    <recommendedName>
        <fullName evidence="1">Phosphatidylglycerophosphatase A</fullName>
        <ecNumber evidence="1">3.1.3.27</ecNumber>
    </recommendedName>
    <alternativeName>
        <fullName evidence="1">Phosphatidylglycerolphosphate phosphatase A</fullName>
    </alternativeName>
</protein>
<name>A7HXV7_PARL1</name>
<keyword evidence="1" id="KW-0378">Hydrolase</keyword>
<evidence type="ECO:0000313" key="4">
    <source>
        <dbReference type="EMBL" id="ABS64740.1"/>
    </source>
</evidence>
<keyword evidence="1" id="KW-0479">Metal-binding</keyword>
<evidence type="ECO:0000313" key="5">
    <source>
        <dbReference type="Proteomes" id="UP000006377"/>
    </source>
</evidence>
<dbReference type="GO" id="GO:0006655">
    <property type="term" value="P:phosphatidylglycerol biosynthetic process"/>
    <property type="evidence" value="ECO:0007669"/>
    <property type="project" value="UniProtKB-UniPathway"/>
</dbReference>
<feature type="transmembrane region" description="Helical" evidence="2">
    <location>
        <begin position="56"/>
        <end position="80"/>
    </location>
</feature>
<comment type="cofactor">
    <cofactor evidence="1">
        <name>Mg(2+)</name>
        <dbReference type="ChEBI" id="CHEBI:18420"/>
    </cofactor>
</comment>
<keyword evidence="1 2" id="KW-0472">Membrane</keyword>
<keyword evidence="1" id="KW-0595">Phospholipid degradation</keyword>
<keyword evidence="1" id="KW-1208">Phospholipid metabolism</keyword>
<organism evidence="4 5">
    <name type="scientific">Parvibaculum lavamentivorans (strain DS-1 / DSM 13023 / NCIMB 13966)</name>
    <dbReference type="NCBI Taxonomy" id="402881"/>
    <lineage>
        <taxon>Bacteria</taxon>
        <taxon>Pseudomonadati</taxon>
        <taxon>Pseudomonadota</taxon>
        <taxon>Alphaproteobacteria</taxon>
        <taxon>Hyphomicrobiales</taxon>
        <taxon>Parvibaculaceae</taxon>
        <taxon>Parvibaculum</taxon>
    </lineage>
</organism>
<keyword evidence="1" id="KW-0443">Lipid metabolism</keyword>
<comment type="catalytic activity">
    <reaction evidence="1">
        <text>a 1,2-diacyl-sn-glycero-3-phospho-(1'-sn-glycero-3'-phosphate) + H2O = a 1,2-diacyl-sn-glycero-3-phospho-(1'-sn-glycerol) + phosphate</text>
        <dbReference type="Rhea" id="RHEA:33751"/>
        <dbReference type="ChEBI" id="CHEBI:15377"/>
        <dbReference type="ChEBI" id="CHEBI:43474"/>
        <dbReference type="ChEBI" id="CHEBI:60110"/>
        <dbReference type="ChEBI" id="CHEBI:64716"/>
        <dbReference type="EC" id="3.1.3.27"/>
    </reaction>
</comment>
<dbReference type="Proteomes" id="UP000006377">
    <property type="component" value="Chromosome"/>
</dbReference>
<keyword evidence="5" id="KW-1185">Reference proteome</keyword>
<dbReference type="EC" id="3.1.3.27" evidence="1"/>
<dbReference type="UniPathway" id="UPA00084">
    <property type="reaction ID" value="UER00504"/>
</dbReference>
<dbReference type="AlphaFoldDB" id="A7HXV7"/>
<dbReference type="EMBL" id="CP000774">
    <property type="protein sequence ID" value="ABS64740.1"/>
    <property type="molecule type" value="Genomic_DNA"/>
</dbReference>
<feature type="transmembrane region" description="Helical" evidence="2">
    <location>
        <begin position="145"/>
        <end position="165"/>
    </location>
</feature>
<feature type="domain" description="YutG/PgpA" evidence="3">
    <location>
        <begin position="20"/>
        <end position="158"/>
    </location>
</feature>
<dbReference type="InterPro" id="IPR036681">
    <property type="entry name" value="PgpA-like_sf"/>
</dbReference>
<comment type="pathway">
    <text evidence="1">Phospholipid metabolism; phosphatidylglycerol biosynthesis; phosphatidylglycerol from CDP-diacylglycerol: step 2/2.</text>
</comment>
<dbReference type="GO" id="GO:0046872">
    <property type="term" value="F:metal ion binding"/>
    <property type="evidence" value="ECO:0007669"/>
    <property type="project" value="UniProtKB-KW"/>
</dbReference>
<dbReference type="PANTHER" id="PTHR36305:SF1">
    <property type="entry name" value="PHOSPHATIDYLGLYCEROPHOSPHATASE A"/>
    <property type="match status" value="1"/>
</dbReference>
<keyword evidence="2" id="KW-1133">Transmembrane helix</keyword>
<dbReference type="GO" id="GO:0005886">
    <property type="term" value="C:plasma membrane"/>
    <property type="evidence" value="ECO:0007669"/>
    <property type="project" value="UniProtKB-SubCell"/>
</dbReference>
<dbReference type="CDD" id="cd06971">
    <property type="entry name" value="PgpA"/>
    <property type="match status" value="1"/>
</dbReference>
<feature type="transmembrane region" description="Helical" evidence="2">
    <location>
        <begin position="92"/>
        <end position="116"/>
    </location>
</feature>
<dbReference type="STRING" id="402881.Plav_3133"/>
<dbReference type="SUPFAM" id="SSF101307">
    <property type="entry name" value="YutG-like"/>
    <property type="match status" value="1"/>
</dbReference>
<dbReference type="GO" id="GO:0008962">
    <property type="term" value="F:phosphatidylglycerophosphatase activity"/>
    <property type="evidence" value="ECO:0007669"/>
    <property type="project" value="UniProtKB-EC"/>
</dbReference>
<dbReference type="InterPro" id="IPR026037">
    <property type="entry name" value="PgpA"/>
</dbReference>
<keyword evidence="1" id="KW-0460">Magnesium</keyword>
<dbReference type="GO" id="GO:0009395">
    <property type="term" value="P:phospholipid catabolic process"/>
    <property type="evidence" value="ECO:0007669"/>
    <property type="project" value="UniProtKB-KW"/>
</dbReference>
<reference evidence="4 5" key="1">
    <citation type="journal article" date="2011" name="Stand. Genomic Sci.">
        <title>Complete genome sequence of Parvibaculum lavamentivorans type strain (DS-1(T)).</title>
        <authorList>
            <person name="Schleheck D."/>
            <person name="Weiss M."/>
            <person name="Pitluck S."/>
            <person name="Bruce D."/>
            <person name="Land M.L."/>
            <person name="Han S."/>
            <person name="Saunders E."/>
            <person name="Tapia R."/>
            <person name="Detter C."/>
            <person name="Brettin T."/>
            <person name="Han J."/>
            <person name="Woyke T."/>
            <person name="Goodwin L."/>
            <person name="Pennacchio L."/>
            <person name="Nolan M."/>
            <person name="Cook A.M."/>
            <person name="Kjelleberg S."/>
            <person name="Thomas T."/>
        </authorList>
    </citation>
    <scope>NUCLEOTIDE SEQUENCE [LARGE SCALE GENOMIC DNA]</scope>
    <source>
        <strain evidence="5">DS-1 / DSM 13023 / NCIMB 13966</strain>
    </source>
</reference>
<dbReference type="eggNOG" id="COG1267">
    <property type="taxonomic scope" value="Bacteria"/>
</dbReference>
<dbReference type="HOGENOM" id="CLU_103734_1_2_5"/>
<comment type="subcellular location">
    <subcellularLocation>
        <location evidence="1">Cell inner membrane</location>
        <topology evidence="1">Multi-pass membrane protein</topology>
    </subcellularLocation>
</comment>
<sequence length="166" mass="17867">MIRFSNLPVSLKLRHPAVLVATCFGAGLLRPAPGTWGTLAAFPFAFVISWAGGPWLLLLASGIAFAAGLWAAGVYCNAALKDDAAEVVIDEVAAVWLVLAALPMTPVAWTLGFFLFRTFDILKPWPISAVERRFKGGFGVMIDDIIAAILAVFAFILMDVLWMVVT</sequence>
<dbReference type="OrthoDB" id="9804091at2"/>
<keyword evidence="1" id="KW-1003">Cell membrane</keyword>
<evidence type="ECO:0000256" key="2">
    <source>
        <dbReference type="SAM" id="Phobius"/>
    </source>
</evidence>